<keyword evidence="4" id="KW-0804">Transcription</keyword>
<dbReference type="PANTHER" id="PTHR30346:SF29">
    <property type="entry name" value="LYSR SUBSTRATE-BINDING"/>
    <property type="match status" value="1"/>
</dbReference>
<organism evidence="6 7">
    <name type="scientific">Solirubrobacter pauli</name>
    <dbReference type="NCBI Taxonomy" id="166793"/>
    <lineage>
        <taxon>Bacteria</taxon>
        <taxon>Bacillati</taxon>
        <taxon>Actinomycetota</taxon>
        <taxon>Thermoleophilia</taxon>
        <taxon>Solirubrobacterales</taxon>
        <taxon>Solirubrobacteraceae</taxon>
        <taxon>Solirubrobacter</taxon>
    </lineage>
</organism>
<dbReference type="PRINTS" id="PR00039">
    <property type="entry name" value="HTHLYSR"/>
</dbReference>
<feature type="domain" description="HTH lysR-type" evidence="5">
    <location>
        <begin position="2"/>
        <end position="59"/>
    </location>
</feature>
<evidence type="ECO:0000256" key="4">
    <source>
        <dbReference type="ARBA" id="ARBA00023163"/>
    </source>
</evidence>
<evidence type="ECO:0000256" key="3">
    <source>
        <dbReference type="ARBA" id="ARBA00023125"/>
    </source>
</evidence>
<dbReference type="AlphaFoldDB" id="A0A660L962"/>
<accession>A0A660L962</accession>
<dbReference type="Pfam" id="PF03466">
    <property type="entry name" value="LysR_substrate"/>
    <property type="match status" value="1"/>
</dbReference>
<dbReference type="CDD" id="cd08423">
    <property type="entry name" value="PBP2_LTTR_like_6"/>
    <property type="match status" value="1"/>
</dbReference>
<keyword evidence="7" id="KW-1185">Reference proteome</keyword>
<evidence type="ECO:0000313" key="6">
    <source>
        <dbReference type="EMBL" id="RKQ91059.1"/>
    </source>
</evidence>
<dbReference type="InterPro" id="IPR005119">
    <property type="entry name" value="LysR_subst-bd"/>
</dbReference>
<evidence type="ECO:0000256" key="2">
    <source>
        <dbReference type="ARBA" id="ARBA00023015"/>
    </source>
</evidence>
<dbReference type="PROSITE" id="PS50931">
    <property type="entry name" value="HTH_LYSR"/>
    <property type="match status" value="1"/>
</dbReference>
<dbReference type="InterPro" id="IPR036388">
    <property type="entry name" value="WH-like_DNA-bd_sf"/>
</dbReference>
<dbReference type="FunFam" id="1.10.10.10:FF:000001">
    <property type="entry name" value="LysR family transcriptional regulator"/>
    <property type="match status" value="1"/>
</dbReference>
<keyword evidence="3 6" id="KW-0238">DNA-binding</keyword>
<keyword evidence="2" id="KW-0805">Transcription regulation</keyword>
<protein>
    <submittedName>
        <fullName evidence="6">DNA-binding transcriptional LysR family regulator</fullName>
    </submittedName>
</protein>
<evidence type="ECO:0000259" key="5">
    <source>
        <dbReference type="PROSITE" id="PS50931"/>
    </source>
</evidence>
<dbReference type="Proteomes" id="UP000278962">
    <property type="component" value="Unassembled WGS sequence"/>
</dbReference>
<dbReference type="InterPro" id="IPR036390">
    <property type="entry name" value="WH_DNA-bd_sf"/>
</dbReference>
<dbReference type="OrthoDB" id="4131546at2"/>
<dbReference type="PANTHER" id="PTHR30346">
    <property type="entry name" value="TRANSCRIPTIONAL DUAL REGULATOR HCAR-RELATED"/>
    <property type="match status" value="1"/>
</dbReference>
<reference evidence="6 7" key="1">
    <citation type="submission" date="2018-10" db="EMBL/GenBank/DDBJ databases">
        <title>Genomic Encyclopedia of Archaeal and Bacterial Type Strains, Phase II (KMG-II): from individual species to whole genera.</title>
        <authorList>
            <person name="Goeker M."/>
        </authorList>
    </citation>
    <scope>NUCLEOTIDE SEQUENCE [LARGE SCALE GENOMIC DNA]</scope>
    <source>
        <strain evidence="6 7">DSM 14954</strain>
    </source>
</reference>
<dbReference type="Pfam" id="PF00126">
    <property type="entry name" value="HTH_1"/>
    <property type="match status" value="1"/>
</dbReference>
<proteinExistence type="inferred from homology"/>
<dbReference type="SUPFAM" id="SSF53850">
    <property type="entry name" value="Periplasmic binding protein-like II"/>
    <property type="match status" value="1"/>
</dbReference>
<dbReference type="EMBL" id="RBIL01000001">
    <property type="protein sequence ID" value="RKQ91059.1"/>
    <property type="molecule type" value="Genomic_DNA"/>
</dbReference>
<sequence>MLDVRRMRVLREVAVRGSFSAAAESLSFTQSAISQQVAALEREAGCTLVQRNARGIRLTEAGEALVRHTDAILARLGEAEAELEAIAGLRGGRLRLAAFESAAASLMPLAIAAFRAEHPGVELSLIMAEPEDSAPLLKSGELDLALGFDSRVRDEADGIARQQLLSDPMFVAMPADHPLARKRALRLSDLADDPWIAGTTDCECNRLINRACAIAGFEPRIAFQTDDYTAMQGFVAAGVGVSLIAELGLTSVREDIVIRSLGRETPVREVYAATAVDAHRTPATQAMLDILEGVAARYESRRPQLQLVG</sequence>
<evidence type="ECO:0000313" key="7">
    <source>
        <dbReference type="Proteomes" id="UP000278962"/>
    </source>
</evidence>
<dbReference type="GO" id="GO:0003700">
    <property type="term" value="F:DNA-binding transcription factor activity"/>
    <property type="evidence" value="ECO:0007669"/>
    <property type="project" value="InterPro"/>
</dbReference>
<dbReference type="SUPFAM" id="SSF46785">
    <property type="entry name" value="Winged helix' DNA-binding domain"/>
    <property type="match status" value="1"/>
</dbReference>
<dbReference type="InterPro" id="IPR000847">
    <property type="entry name" value="LysR_HTH_N"/>
</dbReference>
<dbReference type="Gene3D" id="1.10.10.10">
    <property type="entry name" value="Winged helix-like DNA-binding domain superfamily/Winged helix DNA-binding domain"/>
    <property type="match status" value="1"/>
</dbReference>
<evidence type="ECO:0000256" key="1">
    <source>
        <dbReference type="ARBA" id="ARBA00009437"/>
    </source>
</evidence>
<gene>
    <name evidence="6" type="ORF">C8N24_0875</name>
</gene>
<dbReference type="GO" id="GO:0032993">
    <property type="term" value="C:protein-DNA complex"/>
    <property type="evidence" value="ECO:0007669"/>
    <property type="project" value="TreeGrafter"/>
</dbReference>
<comment type="similarity">
    <text evidence="1">Belongs to the LysR transcriptional regulatory family.</text>
</comment>
<name>A0A660L962_9ACTN</name>
<comment type="caution">
    <text evidence="6">The sequence shown here is derived from an EMBL/GenBank/DDBJ whole genome shotgun (WGS) entry which is preliminary data.</text>
</comment>
<dbReference type="RefSeq" id="WP_121248346.1">
    <property type="nucleotide sequence ID" value="NZ_RBIL01000001.1"/>
</dbReference>
<dbReference type="GO" id="GO:0003677">
    <property type="term" value="F:DNA binding"/>
    <property type="evidence" value="ECO:0007669"/>
    <property type="project" value="UniProtKB-KW"/>
</dbReference>
<dbReference type="Gene3D" id="3.40.190.290">
    <property type="match status" value="1"/>
</dbReference>